<proteinExistence type="predicted"/>
<organism evidence="2">
    <name type="scientific">Culex pipiens</name>
    <name type="common">House mosquito</name>
    <dbReference type="NCBI Taxonomy" id="7175"/>
    <lineage>
        <taxon>Eukaryota</taxon>
        <taxon>Metazoa</taxon>
        <taxon>Ecdysozoa</taxon>
        <taxon>Arthropoda</taxon>
        <taxon>Hexapoda</taxon>
        <taxon>Insecta</taxon>
        <taxon>Pterygota</taxon>
        <taxon>Neoptera</taxon>
        <taxon>Endopterygota</taxon>
        <taxon>Diptera</taxon>
        <taxon>Nematocera</taxon>
        <taxon>Culicoidea</taxon>
        <taxon>Culicidae</taxon>
        <taxon>Culicinae</taxon>
        <taxon>Culicini</taxon>
        <taxon>Culex</taxon>
        <taxon>Culex</taxon>
    </lineage>
</organism>
<feature type="compositionally biased region" description="Low complexity" evidence="1">
    <location>
        <begin position="62"/>
        <end position="77"/>
    </location>
</feature>
<accession>A0A8D8CII5</accession>
<evidence type="ECO:0000313" key="2">
    <source>
        <dbReference type="EMBL" id="CAG6494468.1"/>
    </source>
</evidence>
<evidence type="ECO:0000256" key="1">
    <source>
        <dbReference type="SAM" id="MobiDB-lite"/>
    </source>
</evidence>
<protein>
    <submittedName>
        <fullName evidence="2">(northern house mosquito) hypothetical protein</fullName>
    </submittedName>
</protein>
<dbReference type="AlphaFoldDB" id="A0A8D8CII5"/>
<sequence>MFIYCALFICCKKVSLSNNDTNKWQFAPQNLLFCLFHHTRDLLPTFLMAFFSRQRTAPILPHAHPLPSPSSSTAPRPRGWPLSDRCSPPFALRNQTIVVRRRWFLRDTTRRQVALRPRVAASSRAICSRLGWGVYQVPEEESAFRFRAPPPRTRHSPPAFPVSQELNKFGSRCARHRIPPKSSFFFFASVLTFPRRSTRTRVFAYSGWEELSSRTADELNYPKKLSRSPRSLFSHLSPVQVRSQLLSIGPEIERVWSCAQVWQPFLCVSEVAGYV</sequence>
<reference evidence="2" key="1">
    <citation type="submission" date="2021-05" db="EMBL/GenBank/DDBJ databases">
        <authorList>
            <person name="Alioto T."/>
            <person name="Alioto T."/>
            <person name="Gomez Garrido J."/>
        </authorList>
    </citation>
    <scope>NUCLEOTIDE SEQUENCE</scope>
</reference>
<dbReference type="EMBL" id="HBUE01125282">
    <property type="protein sequence ID" value="CAG6494468.1"/>
    <property type="molecule type" value="Transcribed_RNA"/>
</dbReference>
<name>A0A8D8CII5_CULPI</name>
<feature type="region of interest" description="Disordered" evidence="1">
    <location>
        <begin position="62"/>
        <end position="81"/>
    </location>
</feature>